<comment type="caution">
    <text evidence="2">The sequence shown here is derived from an EMBL/GenBank/DDBJ whole genome shotgun (WGS) entry which is preliminary data.</text>
</comment>
<name>A0A164IEM1_9NOCA</name>
<proteinExistence type="predicted"/>
<organism evidence="2 3">
    <name type="scientific">Nocardia terpenica</name>
    <dbReference type="NCBI Taxonomy" id="455432"/>
    <lineage>
        <taxon>Bacteria</taxon>
        <taxon>Bacillati</taxon>
        <taxon>Actinomycetota</taxon>
        <taxon>Actinomycetes</taxon>
        <taxon>Mycobacteriales</taxon>
        <taxon>Nocardiaceae</taxon>
        <taxon>Nocardia</taxon>
    </lineage>
</organism>
<sequence length="231" mass="22695">MKATTASKSPRRGATRSAIAVAALAAGAALALSGCSAGQISQTADQVAAVNGNTANVGQVALRNVRILLPQSEEYTNAKGGKAVLAFSAINNSGSKIDELTSITSDLGAVKITPANPAMAPLQTVVAASPQAGVAAAAPSTSAAAPTTAAASSATAQAEAAGGAEHPANPESKPLLVEITGLTKDVTPGLTYPVTFNFKENGTVLVNVPVDAGPDLARHEPAAAAENKGGH</sequence>
<evidence type="ECO:0000256" key="1">
    <source>
        <dbReference type="SAM" id="SignalP"/>
    </source>
</evidence>
<evidence type="ECO:0000313" key="2">
    <source>
        <dbReference type="EMBL" id="KZM69372.1"/>
    </source>
</evidence>
<dbReference type="PROSITE" id="PS51257">
    <property type="entry name" value="PROKAR_LIPOPROTEIN"/>
    <property type="match status" value="1"/>
</dbReference>
<dbReference type="EMBL" id="LWGR01000021">
    <property type="protein sequence ID" value="KZM69372.1"/>
    <property type="molecule type" value="Genomic_DNA"/>
</dbReference>
<protein>
    <recommendedName>
        <fullName evidence="4">Copper chaperone PCu(A)C</fullName>
    </recommendedName>
</protein>
<keyword evidence="1" id="KW-0732">Signal</keyword>
<evidence type="ECO:0008006" key="4">
    <source>
        <dbReference type="Google" id="ProtNLM"/>
    </source>
</evidence>
<dbReference type="Gene3D" id="2.60.40.1890">
    <property type="entry name" value="PCu(A)C copper chaperone"/>
    <property type="match status" value="1"/>
</dbReference>
<dbReference type="STRING" id="455432.AWN90_13015"/>
<dbReference type="Pfam" id="PF04314">
    <property type="entry name" value="PCuAC"/>
    <property type="match status" value="2"/>
</dbReference>
<dbReference type="InterPro" id="IPR036182">
    <property type="entry name" value="PCuAC_sf"/>
</dbReference>
<gene>
    <name evidence="2" type="ORF">AWN90_13015</name>
</gene>
<dbReference type="InterPro" id="IPR007410">
    <property type="entry name" value="LpqE-like"/>
</dbReference>
<accession>A0A164IEM1</accession>
<reference evidence="2 3" key="1">
    <citation type="submission" date="2016-04" db="EMBL/GenBank/DDBJ databases">
        <authorList>
            <person name="Evans L.H."/>
            <person name="Alamgir A."/>
            <person name="Owens N."/>
            <person name="Weber N.D."/>
            <person name="Virtaneva K."/>
            <person name="Barbian K."/>
            <person name="Babar A."/>
            <person name="Rosenke K."/>
        </authorList>
    </citation>
    <scope>NUCLEOTIDE SEQUENCE [LARGE SCALE GENOMIC DNA]</scope>
    <source>
        <strain evidence="2 3">IFM 0406</strain>
    </source>
</reference>
<dbReference type="AlphaFoldDB" id="A0A164IEM1"/>
<feature type="signal peptide" evidence="1">
    <location>
        <begin position="1"/>
        <end position="31"/>
    </location>
</feature>
<keyword evidence="3" id="KW-1185">Reference proteome</keyword>
<dbReference type="Proteomes" id="UP000076512">
    <property type="component" value="Unassembled WGS sequence"/>
</dbReference>
<evidence type="ECO:0000313" key="3">
    <source>
        <dbReference type="Proteomes" id="UP000076512"/>
    </source>
</evidence>
<feature type="chain" id="PRO_5039123550" description="Copper chaperone PCu(A)C" evidence="1">
    <location>
        <begin position="32"/>
        <end position="231"/>
    </location>
</feature>